<feature type="transmembrane region" description="Helical" evidence="2">
    <location>
        <begin position="213"/>
        <end position="231"/>
    </location>
</feature>
<feature type="region of interest" description="Disordered" evidence="1">
    <location>
        <begin position="378"/>
        <end position="404"/>
    </location>
</feature>
<dbReference type="Proteomes" id="UP000550714">
    <property type="component" value="Unassembled WGS sequence"/>
</dbReference>
<keyword evidence="4" id="KW-1185">Reference proteome</keyword>
<feature type="compositionally biased region" description="Low complexity" evidence="1">
    <location>
        <begin position="103"/>
        <end position="114"/>
    </location>
</feature>
<evidence type="ECO:0000256" key="1">
    <source>
        <dbReference type="SAM" id="MobiDB-lite"/>
    </source>
</evidence>
<name>A0A839RU07_9PSEU</name>
<evidence type="ECO:0000313" key="4">
    <source>
        <dbReference type="Proteomes" id="UP000550714"/>
    </source>
</evidence>
<keyword evidence="2" id="KW-1133">Transmembrane helix</keyword>
<accession>A0A839RU07</accession>
<keyword evidence="2" id="KW-0812">Transmembrane</keyword>
<dbReference type="AlphaFoldDB" id="A0A839RU07"/>
<evidence type="ECO:0000256" key="2">
    <source>
        <dbReference type="SAM" id="Phobius"/>
    </source>
</evidence>
<dbReference type="RefSeq" id="WP_246381249.1">
    <property type="nucleotide sequence ID" value="NZ_JACHWU010000001.1"/>
</dbReference>
<feature type="compositionally biased region" description="Basic and acidic residues" evidence="1">
    <location>
        <begin position="1"/>
        <end position="18"/>
    </location>
</feature>
<protein>
    <submittedName>
        <fullName evidence="3">Uncharacterized protein</fullName>
    </submittedName>
</protein>
<gene>
    <name evidence="3" type="ORF">FHS23_000183</name>
</gene>
<organism evidence="3 4">
    <name type="scientific">Prauserella isguenensis</name>
    <dbReference type="NCBI Taxonomy" id="1470180"/>
    <lineage>
        <taxon>Bacteria</taxon>
        <taxon>Bacillati</taxon>
        <taxon>Actinomycetota</taxon>
        <taxon>Actinomycetes</taxon>
        <taxon>Pseudonocardiales</taxon>
        <taxon>Pseudonocardiaceae</taxon>
        <taxon>Prauserella</taxon>
    </lineage>
</organism>
<comment type="caution">
    <text evidence="3">The sequence shown here is derived from an EMBL/GenBank/DDBJ whole genome shotgun (WGS) entry which is preliminary data.</text>
</comment>
<reference evidence="3 4" key="1">
    <citation type="submission" date="2020-08" db="EMBL/GenBank/DDBJ databases">
        <title>Genomic Encyclopedia of Type Strains, Phase III (KMG-III): the genomes of soil and plant-associated and newly described type strains.</title>
        <authorList>
            <person name="Whitman W."/>
        </authorList>
    </citation>
    <scope>NUCLEOTIDE SEQUENCE [LARGE SCALE GENOMIC DNA]</scope>
    <source>
        <strain evidence="3 4">CECT 8577</strain>
    </source>
</reference>
<proteinExistence type="predicted"/>
<evidence type="ECO:0000313" key="3">
    <source>
        <dbReference type="EMBL" id="MBB3049188.1"/>
    </source>
</evidence>
<keyword evidence="2" id="KW-0472">Membrane</keyword>
<feature type="region of interest" description="Disordered" evidence="1">
    <location>
        <begin position="141"/>
        <end position="202"/>
    </location>
</feature>
<feature type="compositionally biased region" description="Low complexity" evidence="1">
    <location>
        <begin position="27"/>
        <end position="40"/>
    </location>
</feature>
<sequence length="404" mass="41664">MTEQRTDPAGGEPDRPGESPDAPHPPGATSTGPGSTGDPADAAAGSLGTDSHAGGSPADGGRSGVAGAGLPGDATPSGDVTPSGGADPTGADPTPPSGTEIQPAAAATPDPAGPVDEEQLRQFRQFQQFQEFQEFLKFQEAQQGGHGQGGAVVPGTPPAQYPPAPYPGSQVTAAPAGGHAAPLPAAAPDRLPEPTQRPRRRPPRWLTWLGKKLLGWLVAFLLLALAATWAYNHFFGTADSDQTTEEYARGGGGSYHATELLADTPYAAVRSVYDAIAQADPDTGLPDADKACGRFDEATQQRFADNVGSADCREAVNALHEQVTHVNDYAESVYPRGYLPTSTTERIDSCSFTISGGPALGVFTVEKVEHDQWLITGHAAGPETCPGQAPSRQQPSGPAQQPGN</sequence>
<dbReference type="EMBL" id="JACHWU010000001">
    <property type="protein sequence ID" value="MBB3049188.1"/>
    <property type="molecule type" value="Genomic_DNA"/>
</dbReference>
<feature type="compositionally biased region" description="Low complexity" evidence="1">
    <location>
        <begin position="173"/>
        <end position="188"/>
    </location>
</feature>
<feature type="compositionally biased region" description="Polar residues" evidence="1">
    <location>
        <begin position="390"/>
        <end position="404"/>
    </location>
</feature>
<feature type="compositionally biased region" description="Pro residues" evidence="1">
    <location>
        <begin position="155"/>
        <end position="166"/>
    </location>
</feature>
<feature type="region of interest" description="Disordered" evidence="1">
    <location>
        <begin position="1"/>
        <end position="118"/>
    </location>
</feature>
<feature type="compositionally biased region" description="Gly residues" evidence="1">
    <location>
        <begin position="57"/>
        <end position="70"/>
    </location>
</feature>